<dbReference type="SUPFAM" id="SSF56112">
    <property type="entry name" value="Protein kinase-like (PK-like)"/>
    <property type="match status" value="1"/>
</dbReference>
<evidence type="ECO:0000256" key="5">
    <source>
        <dbReference type="SAM" id="MobiDB-lite"/>
    </source>
</evidence>
<keyword evidence="4" id="KW-0067">ATP-binding</keyword>
<keyword evidence="3" id="KW-0547">Nucleotide-binding</keyword>
<comment type="caution">
    <text evidence="7">The sequence shown here is derived from an EMBL/GenBank/DDBJ whole genome shotgun (WGS) entry which is preliminary data.</text>
</comment>
<dbReference type="EMBL" id="JAOPGA020001292">
    <property type="protein sequence ID" value="KAL0486983.1"/>
    <property type="molecule type" value="Genomic_DNA"/>
</dbReference>
<feature type="compositionally biased region" description="Polar residues" evidence="5">
    <location>
        <begin position="59"/>
        <end position="70"/>
    </location>
</feature>
<dbReference type="InterPro" id="IPR004147">
    <property type="entry name" value="ABC1_dom"/>
</dbReference>
<protein>
    <submittedName>
        <fullName evidence="7">AarF domain-containing protein kinase</fullName>
    </submittedName>
</protein>
<name>A0AAW2ZD75_9EUKA</name>
<dbReference type="InterPro" id="IPR034646">
    <property type="entry name" value="ADCK3_dom"/>
</dbReference>
<proteinExistence type="inferred from homology"/>
<evidence type="ECO:0000256" key="2">
    <source>
        <dbReference type="ARBA" id="ARBA00022679"/>
    </source>
</evidence>
<dbReference type="PANTHER" id="PTHR43851">
    <property type="match status" value="1"/>
</dbReference>
<dbReference type="GO" id="GO:0016301">
    <property type="term" value="F:kinase activity"/>
    <property type="evidence" value="ECO:0007669"/>
    <property type="project" value="UniProtKB-KW"/>
</dbReference>
<keyword evidence="2" id="KW-0808">Transferase</keyword>
<sequence length="678" mass="75489">MKITDLWRVTQGISSIVRASVIRGSRQTQNASSKITFYPESPLKSANKVLKTAMRKPPTQYNTEKTQPNVQTTSADTAQQQQPTIIYFNTFGNEQHQSSTQIVVPQSELKNSGTTIVFNQDPANPGEQKIEVKSSTKMEDTIVVNTSFLQQDPLPEVAEEKPTDVSNIVKDEAKEQIPIPEVPIIENPILDNPTQELKEVVEEQVPQKSISDKVQDLYDNPAVAPSTPSEMRTQKVPSSSFGRAFGFTTLGFNLLTGTLSNYVKKKVSGDQATLRSSVMTEANAEQIASTLCKMRGAALKLGQMLSLQEDSVVPPVIRQALERVRQSADVMPESQMMEAMTNELGVDWNSQFTSFDKKPIAAASIGQVHRGTILDGTDVAIKIQYPGVSQSIDSDIKNVKLLLKSTNMMPKGAYIHSTLEQARNELSSECDYVKEANNQIRYANILSQASSKDDDLKTFVVPKVIPHLSTSKVLTTEFAHGVTVDKLSSDPEIDQSTRNKIALQLLKLCLKELFEFRFMQTDPNWSNYIYDKSTQKLQLIDFGACMEFPKTFVDQYIRVVNAAATNDIDTIIDASIKMGFLTGEEPSVMMEAHAQAVTLLGEPFSAPGVYDFKNKQMPKKVASIIPTMLKYRLTPPPPVTYSLHRKLSGAVLLCHKLDAKIECRDIFMDIYNNYEFEK</sequence>
<dbReference type="AlphaFoldDB" id="A0AAW2ZD75"/>
<organism evidence="7 8">
    <name type="scientific">Acrasis kona</name>
    <dbReference type="NCBI Taxonomy" id="1008807"/>
    <lineage>
        <taxon>Eukaryota</taxon>
        <taxon>Discoba</taxon>
        <taxon>Heterolobosea</taxon>
        <taxon>Tetramitia</taxon>
        <taxon>Eutetramitia</taxon>
        <taxon>Acrasidae</taxon>
        <taxon>Acrasis</taxon>
    </lineage>
</organism>
<keyword evidence="7" id="KW-0418">Kinase</keyword>
<feature type="region of interest" description="Disordered" evidence="5">
    <location>
        <begin position="54"/>
        <end position="78"/>
    </location>
</feature>
<evidence type="ECO:0000313" key="7">
    <source>
        <dbReference type="EMBL" id="KAL0486983.1"/>
    </source>
</evidence>
<dbReference type="GO" id="GO:0005524">
    <property type="term" value="F:ATP binding"/>
    <property type="evidence" value="ECO:0007669"/>
    <property type="project" value="UniProtKB-KW"/>
</dbReference>
<comment type="similarity">
    <text evidence="1">Belongs to the protein kinase superfamily. ADCK protein kinase family.</text>
</comment>
<accession>A0AAW2ZD75</accession>
<feature type="domain" description="ABC1 atypical kinase-like" evidence="6">
    <location>
        <begin position="324"/>
        <end position="573"/>
    </location>
</feature>
<evidence type="ECO:0000256" key="1">
    <source>
        <dbReference type="ARBA" id="ARBA00009670"/>
    </source>
</evidence>
<dbReference type="Pfam" id="PF03109">
    <property type="entry name" value="ABC1"/>
    <property type="match status" value="1"/>
</dbReference>
<dbReference type="InterPro" id="IPR051409">
    <property type="entry name" value="Atypical_kinase_ADCK"/>
</dbReference>
<dbReference type="InterPro" id="IPR011009">
    <property type="entry name" value="Kinase-like_dom_sf"/>
</dbReference>
<reference evidence="7 8" key="1">
    <citation type="submission" date="2024-03" db="EMBL/GenBank/DDBJ databases">
        <title>The Acrasis kona genome and developmental transcriptomes reveal deep origins of eukaryotic multicellular pathways.</title>
        <authorList>
            <person name="Sheikh S."/>
            <person name="Fu C.-J."/>
            <person name="Brown M.W."/>
            <person name="Baldauf S.L."/>
        </authorList>
    </citation>
    <scope>NUCLEOTIDE SEQUENCE [LARGE SCALE GENOMIC DNA]</scope>
    <source>
        <strain evidence="7 8">ATCC MYA-3509</strain>
    </source>
</reference>
<evidence type="ECO:0000256" key="4">
    <source>
        <dbReference type="ARBA" id="ARBA00022840"/>
    </source>
</evidence>
<keyword evidence="8" id="KW-1185">Reference proteome</keyword>
<dbReference type="PANTHER" id="PTHR43851:SF3">
    <property type="entry name" value="COENZYME Q8"/>
    <property type="match status" value="1"/>
</dbReference>
<evidence type="ECO:0000313" key="8">
    <source>
        <dbReference type="Proteomes" id="UP001431209"/>
    </source>
</evidence>
<dbReference type="GO" id="GO:0006744">
    <property type="term" value="P:ubiquinone biosynthetic process"/>
    <property type="evidence" value="ECO:0007669"/>
    <property type="project" value="TreeGrafter"/>
</dbReference>
<dbReference type="Proteomes" id="UP001431209">
    <property type="component" value="Unassembled WGS sequence"/>
</dbReference>
<dbReference type="CDD" id="cd13970">
    <property type="entry name" value="ABC1_ADCK3"/>
    <property type="match status" value="1"/>
</dbReference>
<gene>
    <name evidence="7" type="ORF">AKO1_001294</name>
</gene>
<evidence type="ECO:0000256" key="3">
    <source>
        <dbReference type="ARBA" id="ARBA00022741"/>
    </source>
</evidence>
<evidence type="ECO:0000259" key="6">
    <source>
        <dbReference type="Pfam" id="PF03109"/>
    </source>
</evidence>